<dbReference type="AlphaFoldDB" id="A0A1C3JVI5"/>
<evidence type="ECO:0000313" key="4">
    <source>
        <dbReference type="Proteomes" id="UP000092871"/>
    </source>
</evidence>
<dbReference type="InterPro" id="IPR011049">
    <property type="entry name" value="Serralysin-like_metalloprot_C"/>
</dbReference>
<evidence type="ECO:0000313" key="3">
    <source>
        <dbReference type="Proteomes" id="UP000092840"/>
    </source>
</evidence>
<dbReference type="Gene3D" id="2.150.10.10">
    <property type="entry name" value="Serralysin-like metalloprotease, C-terminal"/>
    <property type="match status" value="1"/>
</dbReference>
<dbReference type="EMBL" id="FLRA01000027">
    <property type="protein sequence ID" value="SBT19157.1"/>
    <property type="molecule type" value="Genomic_DNA"/>
</dbReference>
<gene>
    <name evidence="1" type="ORF">MGA5115_03318</name>
    <name evidence="2" type="ORF">MGA5116_03306</name>
</gene>
<dbReference type="Proteomes" id="UP000092840">
    <property type="component" value="Unassembled WGS sequence"/>
</dbReference>
<protein>
    <submittedName>
        <fullName evidence="1">Uncharacterized protein</fullName>
    </submittedName>
</protein>
<organism evidence="1 4">
    <name type="scientific">Marinomonas gallaica</name>
    <dbReference type="NCBI Taxonomy" id="1806667"/>
    <lineage>
        <taxon>Bacteria</taxon>
        <taxon>Pseudomonadati</taxon>
        <taxon>Pseudomonadota</taxon>
        <taxon>Gammaproteobacteria</taxon>
        <taxon>Oceanospirillales</taxon>
        <taxon>Oceanospirillaceae</taxon>
        <taxon>Marinomonas</taxon>
    </lineage>
</organism>
<dbReference type="Proteomes" id="UP000092871">
    <property type="component" value="Unassembled WGS sequence"/>
</dbReference>
<evidence type="ECO:0000313" key="2">
    <source>
        <dbReference type="EMBL" id="SBT22682.1"/>
    </source>
</evidence>
<keyword evidence="3" id="KW-1185">Reference proteome</keyword>
<proteinExistence type="predicted"/>
<evidence type="ECO:0000313" key="1">
    <source>
        <dbReference type="EMBL" id="SBT19157.1"/>
    </source>
</evidence>
<reference evidence="1 4" key="1">
    <citation type="submission" date="2016-06" db="EMBL/GenBank/DDBJ databases">
        <authorList>
            <person name="Kjaerup R.B."/>
            <person name="Dalgaard T.S."/>
            <person name="Juul-Madsen H.R."/>
        </authorList>
    </citation>
    <scope>NUCLEOTIDE SEQUENCE [LARGE SCALE GENOMIC DNA]</scope>
    <source>
        <strain evidence="1 4">CECT 5115</strain>
    </source>
</reference>
<reference evidence="2 3" key="2">
    <citation type="submission" date="2016-06" db="EMBL/GenBank/DDBJ databases">
        <authorList>
            <person name="Rodrigo-Torres L."/>
            <person name="Arahal D.R."/>
        </authorList>
    </citation>
    <scope>NUCLEOTIDE SEQUENCE [LARGE SCALE GENOMIC DNA]</scope>
    <source>
        <strain evidence="2 3">CECT 5116</strain>
    </source>
</reference>
<sequence>MLVGGQGQDTMTGGEGNDLFVLSDYSQGKDTIEDFHVNDDALDVSDLLGDLDGGDDLQALLNDKLDLQVNDDGSGMLSIKDGNNALHQAVEFGSDSDLTVGNEITVIFQDQEFKINTDG</sequence>
<dbReference type="EMBL" id="FLRB01000024">
    <property type="protein sequence ID" value="SBT22682.1"/>
    <property type="molecule type" value="Genomic_DNA"/>
</dbReference>
<name>A0A1C3JVI5_9GAMM</name>
<dbReference type="SUPFAM" id="SSF51120">
    <property type="entry name" value="beta-Roll"/>
    <property type="match status" value="1"/>
</dbReference>
<accession>A0A1C3JVI5</accession>